<comment type="caution">
    <text evidence="1">The sequence shown here is derived from an EMBL/GenBank/DDBJ whole genome shotgun (WGS) entry which is preliminary data.</text>
</comment>
<proteinExistence type="predicted"/>
<evidence type="ECO:0000313" key="2">
    <source>
        <dbReference type="Proteomes" id="UP001595783"/>
    </source>
</evidence>
<evidence type="ECO:0000313" key="1">
    <source>
        <dbReference type="EMBL" id="MFC3847272.1"/>
    </source>
</evidence>
<reference evidence="2" key="1">
    <citation type="journal article" date="2019" name="Int. J. Syst. Evol. Microbiol.">
        <title>The Global Catalogue of Microorganisms (GCM) 10K type strain sequencing project: providing services to taxonomists for standard genome sequencing and annotation.</title>
        <authorList>
            <consortium name="The Broad Institute Genomics Platform"/>
            <consortium name="The Broad Institute Genome Sequencing Center for Infectious Disease"/>
            <person name="Wu L."/>
            <person name="Ma J."/>
        </authorList>
    </citation>
    <scope>NUCLEOTIDE SEQUENCE [LARGE SCALE GENOMIC DNA]</scope>
    <source>
        <strain evidence="2">CCUG 53816</strain>
    </source>
</reference>
<sequence>MAVLKVLKGAVVGVRALAAMTPLAGAALAAGAVATAVASSKKS</sequence>
<keyword evidence="2" id="KW-1185">Reference proteome</keyword>
<name>A0ABV7ZFD1_9HELI</name>
<organism evidence="1 2">
    <name type="scientific">Helicobacter baculiformis</name>
    <dbReference type="NCBI Taxonomy" id="427351"/>
    <lineage>
        <taxon>Bacteria</taxon>
        <taxon>Pseudomonadati</taxon>
        <taxon>Campylobacterota</taxon>
        <taxon>Epsilonproteobacteria</taxon>
        <taxon>Campylobacterales</taxon>
        <taxon>Helicobacteraceae</taxon>
        <taxon>Helicobacter</taxon>
    </lineage>
</organism>
<dbReference type="RefSeq" id="WP_267892677.1">
    <property type="nucleotide sequence ID" value="NZ_FZMF01000001.1"/>
</dbReference>
<protein>
    <submittedName>
        <fullName evidence="1">Uncharacterized protein</fullName>
    </submittedName>
</protein>
<dbReference type="EMBL" id="JBHRZO010000009">
    <property type="protein sequence ID" value="MFC3847272.1"/>
    <property type="molecule type" value="Genomic_DNA"/>
</dbReference>
<accession>A0ABV7ZFD1</accession>
<dbReference type="Proteomes" id="UP001595783">
    <property type="component" value="Unassembled WGS sequence"/>
</dbReference>
<gene>
    <name evidence="1" type="ORF">ACFOPX_01815</name>
</gene>